<protein>
    <submittedName>
        <fullName evidence="1">Uncharacterized protein</fullName>
    </submittedName>
</protein>
<accession>U1GS90</accession>
<evidence type="ECO:0000313" key="2">
    <source>
        <dbReference type="Proteomes" id="UP000019373"/>
    </source>
</evidence>
<dbReference type="Proteomes" id="UP000019373">
    <property type="component" value="Unassembled WGS sequence"/>
</dbReference>
<dbReference type="GeneID" id="19235095"/>
<dbReference type="OrthoDB" id="5068804at2759"/>
<keyword evidence="2" id="KW-1185">Reference proteome</keyword>
<reference evidence="2" key="1">
    <citation type="journal article" date="2014" name="BMC Genomics">
        <title>Genome characteristics reveal the impact of lichenization on lichen-forming fungus Endocarpon pusillum Hedwig (Verrucariales, Ascomycota).</title>
        <authorList>
            <person name="Wang Y.-Y."/>
            <person name="Liu B."/>
            <person name="Zhang X.-Y."/>
            <person name="Zhou Q.-M."/>
            <person name="Zhang T."/>
            <person name="Li H."/>
            <person name="Yu Y.-F."/>
            <person name="Zhang X.-L."/>
            <person name="Hao X.-Y."/>
            <person name="Wang M."/>
            <person name="Wang L."/>
            <person name="Wei J.-C."/>
        </authorList>
    </citation>
    <scope>NUCLEOTIDE SEQUENCE [LARGE SCALE GENOMIC DNA]</scope>
    <source>
        <strain evidence="2">Z07020 / HMAS-L-300199</strain>
    </source>
</reference>
<evidence type="ECO:0000313" key="1">
    <source>
        <dbReference type="EMBL" id="ERF75238.1"/>
    </source>
</evidence>
<name>U1GS90_ENDPU</name>
<dbReference type="HOGENOM" id="CLU_2320353_0_0_1"/>
<sequence>MIKTNLAGQDNRTLFGTDTARPSLNLTVMGNEAQRGALIAAGVHTPETLQALLHGSRTTDLMMVLQTLRTQSSGTSVDTFESLLHNDPANRTAGIARRI</sequence>
<gene>
    <name evidence="1" type="ORF">EPUS_00030</name>
</gene>
<dbReference type="RefSeq" id="XP_007787250.1">
    <property type="nucleotide sequence ID" value="XM_007789060.1"/>
</dbReference>
<proteinExistence type="predicted"/>
<organism evidence="1 2">
    <name type="scientific">Endocarpon pusillum (strain Z07020 / HMAS-L-300199)</name>
    <name type="common">Lichen-forming fungus</name>
    <dbReference type="NCBI Taxonomy" id="1263415"/>
    <lineage>
        <taxon>Eukaryota</taxon>
        <taxon>Fungi</taxon>
        <taxon>Dikarya</taxon>
        <taxon>Ascomycota</taxon>
        <taxon>Pezizomycotina</taxon>
        <taxon>Eurotiomycetes</taxon>
        <taxon>Chaetothyriomycetidae</taxon>
        <taxon>Verrucariales</taxon>
        <taxon>Verrucariaceae</taxon>
        <taxon>Endocarpon</taxon>
    </lineage>
</organism>
<dbReference type="AlphaFoldDB" id="U1GS90"/>
<dbReference type="EMBL" id="KE720815">
    <property type="protein sequence ID" value="ERF75238.1"/>
    <property type="molecule type" value="Genomic_DNA"/>
</dbReference>